<feature type="transmembrane region" description="Helical" evidence="1">
    <location>
        <begin position="20"/>
        <end position="41"/>
    </location>
</feature>
<accession>A0ABN7YJF9</accession>
<evidence type="ECO:0000256" key="1">
    <source>
        <dbReference type="SAM" id="Phobius"/>
    </source>
</evidence>
<comment type="caution">
    <text evidence="2">The sequence shown here is derived from an EMBL/GenBank/DDBJ whole genome shotgun (WGS) entry which is preliminary data.</text>
</comment>
<dbReference type="Proteomes" id="UP000721236">
    <property type="component" value="Unassembled WGS sequence"/>
</dbReference>
<evidence type="ECO:0000313" key="2">
    <source>
        <dbReference type="EMBL" id="CAG9172486.1"/>
    </source>
</evidence>
<protein>
    <submittedName>
        <fullName evidence="2">Uncharacterized protein</fullName>
    </submittedName>
</protein>
<proteinExistence type="predicted"/>
<keyword evidence="1" id="KW-0472">Membrane</keyword>
<keyword evidence="3" id="KW-1185">Reference proteome</keyword>
<keyword evidence="1" id="KW-1133">Transmembrane helix</keyword>
<gene>
    <name evidence="2" type="ORF">LMG21510_01990</name>
</gene>
<name>A0ABN7YJF9_9BURK</name>
<dbReference type="EMBL" id="CAJZAH010000002">
    <property type="protein sequence ID" value="CAG9172486.1"/>
    <property type="molecule type" value="Genomic_DNA"/>
</dbReference>
<dbReference type="RefSeq" id="WP_290368812.1">
    <property type="nucleotide sequence ID" value="NZ_CAJZAH010000002.1"/>
</dbReference>
<sequence length="43" mass="4940">MLHPDDPIYMRVRQERNCLWLRRVTWACIGVLLAVGVNQAMGG</sequence>
<organism evidence="2 3">
    <name type="scientific">Cupriavidus respiraculi</name>
    <dbReference type="NCBI Taxonomy" id="195930"/>
    <lineage>
        <taxon>Bacteria</taxon>
        <taxon>Pseudomonadati</taxon>
        <taxon>Pseudomonadota</taxon>
        <taxon>Betaproteobacteria</taxon>
        <taxon>Burkholderiales</taxon>
        <taxon>Burkholderiaceae</taxon>
        <taxon>Cupriavidus</taxon>
    </lineage>
</organism>
<evidence type="ECO:0000313" key="3">
    <source>
        <dbReference type="Proteomes" id="UP000721236"/>
    </source>
</evidence>
<keyword evidence="1" id="KW-0812">Transmembrane</keyword>
<reference evidence="2 3" key="1">
    <citation type="submission" date="2021-08" db="EMBL/GenBank/DDBJ databases">
        <authorList>
            <person name="Peeters C."/>
        </authorList>
    </citation>
    <scope>NUCLEOTIDE SEQUENCE [LARGE SCALE GENOMIC DNA]</scope>
    <source>
        <strain evidence="2 3">LMG 21510</strain>
    </source>
</reference>